<dbReference type="PANTHER" id="PTHR44329:SF214">
    <property type="entry name" value="PROTEIN KINASE DOMAIN-CONTAINING PROTEIN"/>
    <property type="match status" value="1"/>
</dbReference>
<feature type="domain" description="Protein kinase" evidence="3">
    <location>
        <begin position="372"/>
        <end position="678"/>
    </location>
</feature>
<dbReference type="EMBL" id="JAEHOE010000053">
    <property type="protein sequence ID" value="KAG2491491.1"/>
    <property type="molecule type" value="Genomic_DNA"/>
</dbReference>
<proteinExistence type="predicted"/>
<dbReference type="PROSITE" id="PS50011">
    <property type="entry name" value="PROTEIN_KINASE_DOM"/>
    <property type="match status" value="1"/>
</dbReference>
<feature type="region of interest" description="Disordered" evidence="1">
    <location>
        <begin position="415"/>
        <end position="452"/>
    </location>
</feature>
<dbReference type="SUPFAM" id="SSF56112">
    <property type="entry name" value="Protein kinase-like (PK-like)"/>
    <property type="match status" value="1"/>
</dbReference>
<evidence type="ECO:0000259" key="3">
    <source>
        <dbReference type="PROSITE" id="PS50011"/>
    </source>
</evidence>
<dbReference type="Pfam" id="PF00069">
    <property type="entry name" value="Pkinase"/>
    <property type="match status" value="1"/>
</dbReference>
<feature type="region of interest" description="Disordered" evidence="1">
    <location>
        <begin position="262"/>
        <end position="291"/>
    </location>
</feature>
<feature type="compositionally biased region" description="Low complexity" evidence="1">
    <location>
        <begin position="719"/>
        <end position="729"/>
    </location>
</feature>
<dbReference type="Gene3D" id="3.30.200.20">
    <property type="entry name" value="Phosphorylase Kinase, domain 1"/>
    <property type="match status" value="1"/>
</dbReference>
<feature type="region of interest" description="Disordered" evidence="1">
    <location>
        <begin position="682"/>
        <end position="759"/>
    </location>
</feature>
<feature type="compositionally biased region" description="Pro residues" evidence="1">
    <location>
        <begin position="278"/>
        <end position="287"/>
    </location>
</feature>
<dbReference type="GO" id="GO:0005524">
    <property type="term" value="F:ATP binding"/>
    <property type="evidence" value="ECO:0007669"/>
    <property type="project" value="InterPro"/>
</dbReference>
<comment type="caution">
    <text evidence="4">The sequence shown here is derived from an EMBL/GenBank/DDBJ whole genome shotgun (WGS) entry which is preliminary data.</text>
</comment>
<evidence type="ECO:0000313" key="5">
    <source>
        <dbReference type="Proteomes" id="UP000612055"/>
    </source>
</evidence>
<dbReference type="InterPro" id="IPR051681">
    <property type="entry name" value="Ser/Thr_Kinases-Pseudokinases"/>
</dbReference>
<feature type="compositionally biased region" description="Gly residues" evidence="1">
    <location>
        <begin position="421"/>
        <end position="447"/>
    </location>
</feature>
<dbReference type="OrthoDB" id="339325at2759"/>
<dbReference type="InterPro" id="IPR000719">
    <property type="entry name" value="Prot_kinase_dom"/>
</dbReference>
<keyword evidence="5" id="KW-1185">Reference proteome</keyword>
<evidence type="ECO:0000313" key="4">
    <source>
        <dbReference type="EMBL" id="KAG2491491.1"/>
    </source>
</evidence>
<dbReference type="InterPro" id="IPR011009">
    <property type="entry name" value="Kinase-like_dom_sf"/>
</dbReference>
<feature type="compositionally biased region" description="Basic and acidic residues" evidence="1">
    <location>
        <begin position="262"/>
        <end position="271"/>
    </location>
</feature>
<feature type="compositionally biased region" description="Low complexity" evidence="1">
    <location>
        <begin position="686"/>
        <end position="705"/>
    </location>
</feature>
<dbReference type="Gene3D" id="1.10.510.10">
    <property type="entry name" value="Transferase(Phosphotransferase) domain 1"/>
    <property type="match status" value="1"/>
</dbReference>
<keyword evidence="2" id="KW-1133">Transmembrane helix</keyword>
<evidence type="ECO:0000256" key="1">
    <source>
        <dbReference type="SAM" id="MobiDB-lite"/>
    </source>
</evidence>
<evidence type="ECO:0000256" key="2">
    <source>
        <dbReference type="SAM" id="Phobius"/>
    </source>
</evidence>
<dbReference type="AlphaFoldDB" id="A0A835XWI4"/>
<feature type="transmembrane region" description="Helical" evidence="2">
    <location>
        <begin position="227"/>
        <end position="254"/>
    </location>
</feature>
<keyword evidence="2" id="KW-0472">Membrane</keyword>
<sequence length="759" mass="80085">MKDTVRLSAGVTLLFVNVTLGRFQSESLVARAVGLDFVEPPTDGGRAFVELLDSGVVLPGCFTPSINLTQLPTWARPADFPAGPQAVDLGVQPGAFPDCLNGSGRVLGVVLQQPAGLRCMERVDRTNAVLQGSTTDPSTHRIESTALVFVYRDVLTYCTAIVDDACIAAVGIHGCYTALVKGIRMIVRGNTTRPSPAADGPAVPPQLEQLTALPPDGNNNRDDSSRLVGIIVGSILGGFMVLGLVGAALGLVWWRRRQRGLRDQDMEEAGKAQRSPRPKPSVHPSPAPSSFHLTALCGDSVQTCDSMPAMTLTTGRGGSVAGGAALLASMPDGMLLPVTQLSPLRPDLQLGVRMAGDSPTQEAEEVEDDRVELLPVCKGKGAFGKVYEGRFRGERVAVKLVSTGLLEALPPAAVGTSEAGKGNGAAAGAGGQGSGKRGAGGPEGDGAGPTERAFASNTFRAEVEVLGRLSHPNIVRLLAASLEPPKVCLVMELMDTSLDKVLYGTPGALLPLTKVLHIGIQICQGLAYLHPTITHRDLKPANVLLRDPDSPTPIVKLADFGLARMRVATMPTEDPESGTPEYLAPECYDITNNVVTHRADMYAVGVVLWAMLTGGRPWQGVPWLALAVKVKLRNERLSLSSLTRDRCPPKLRKLVKDCFEGEPRRRPAAEEAAKMLTLVQQEVLRSSDSSSSNPSPLCSSATSSGPLPPAPGPWPAPHPAGEAHGEPAGVAVNVAHPGHNFKLQHDLLAPADDARPRRQ</sequence>
<dbReference type="PANTHER" id="PTHR44329">
    <property type="entry name" value="SERINE/THREONINE-PROTEIN KINASE TNNI3K-RELATED"/>
    <property type="match status" value="1"/>
</dbReference>
<organism evidence="4 5">
    <name type="scientific">Edaphochlamys debaryana</name>
    <dbReference type="NCBI Taxonomy" id="47281"/>
    <lineage>
        <taxon>Eukaryota</taxon>
        <taxon>Viridiplantae</taxon>
        <taxon>Chlorophyta</taxon>
        <taxon>core chlorophytes</taxon>
        <taxon>Chlorophyceae</taxon>
        <taxon>CS clade</taxon>
        <taxon>Chlamydomonadales</taxon>
        <taxon>Chlamydomonadales incertae sedis</taxon>
        <taxon>Edaphochlamys</taxon>
    </lineage>
</organism>
<accession>A0A835XWI4</accession>
<dbReference type="SMART" id="SM00220">
    <property type="entry name" value="S_TKc"/>
    <property type="match status" value="1"/>
</dbReference>
<gene>
    <name evidence="4" type="ORF">HYH03_010275</name>
</gene>
<dbReference type="GO" id="GO:0004674">
    <property type="term" value="F:protein serine/threonine kinase activity"/>
    <property type="evidence" value="ECO:0007669"/>
    <property type="project" value="TreeGrafter"/>
</dbReference>
<dbReference type="Proteomes" id="UP000612055">
    <property type="component" value="Unassembled WGS sequence"/>
</dbReference>
<dbReference type="InterPro" id="IPR008271">
    <property type="entry name" value="Ser/Thr_kinase_AS"/>
</dbReference>
<name>A0A835XWI4_9CHLO</name>
<protein>
    <recommendedName>
        <fullName evidence="3">Protein kinase domain-containing protein</fullName>
    </recommendedName>
</protein>
<keyword evidence="2" id="KW-0812">Transmembrane</keyword>
<reference evidence="4" key="1">
    <citation type="journal article" date="2020" name="bioRxiv">
        <title>Comparative genomics of Chlamydomonas.</title>
        <authorList>
            <person name="Craig R.J."/>
            <person name="Hasan A.R."/>
            <person name="Ness R.W."/>
            <person name="Keightley P.D."/>
        </authorList>
    </citation>
    <scope>NUCLEOTIDE SEQUENCE</scope>
    <source>
        <strain evidence="4">CCAP 11/70</strain>
    </source>
</reference>
<feature type="compositionally biased region" description="Pro residues" evidence="1">
    <location>
        <begin position="706"/>
        <end position="718"/>
    </location>
</feature>
<dbReference type="PROSITE" id="PS00108">
    <property type="entry name" value="PROTEIN_KINASE_ST"/>
    <property type="match status" value="1"/>
</dbReference>